<dbReference type="InParanoid" id="A0A0H2S6T9"/>
<dbReference type="Gene3D" id="6.10.140.2220">
    <property type="match status" value="1"/>
</dbReference>
<dbReference type="OrthoDB" id="341421at2759"/>
<dbReference type="STRING" id="27342.A0A0H2S6T9"/>
<organism evidence="6 7">
    <name type="scientific">Schizopora paradoxa</name>
    <dbReference type="NCBI Taxonomy" id="27342"/>
    <lineage>
        <taxon>Eukaryota</taxon>
        <taxon>Fungi</taxon>
        <taxon>Dikarya</taxon>
        <taxon>Basidiomycota</taxon>
        <taxon>Agaricomycotina</taxon>
        <taxon>Agaricomycetes</taxon>
        <taxon>Hymenochaetales</taxon>
        <taxon>Schizoporaceae</taxon>
        <taxon>Schizopora</taxon>
    </lineage>
</organism>
<dbReference type="AlphaFoldDB" id="A0A0H2S6T9"/>
<keyword evidence="2 4" id="KW-0863">Zinc-finger</keyword>
<evidence type="ECO:0000256" key="1">
    <source>
        <dbReference type="ARBA" id="ARBA00022723"/>
    </source>
</evidence>
<name>A0A0H2S6T9_9AGAM</name>
<dbReference type="Pfam" id="PF01753">
    <property type="entry name" value="zf-MYND"/>
    <property type="match status" value="1"/>
</dbReference>
<evidence type="ECO:0000256" key="3">
    <source>
        <dbReference type="ARBA" id="ARBA00022833"/>
    </source>
</evidence>
<dbReference type="Proteomes" id="UP000053477">
    <property type="component" value="Unassembled WGS sequence"/>
</dbReference>
<evidence type="ECO:0000259" key="5">
    <source>
        <dbReference type="PROSITE" id="PS50865"/>
    </source>
</evidence>
<keyword evidence="3" id="KW-0862">Zinc</keyword>
<accession>A0A0H2S6T9</accession>
<protein>
    <recommendedName>
        <fullName evidence="5">MYND-type domain-containing protein</fullName>
    </recommendedName>
</protein>
<evidence type="ECO:0000313" key="6">
    <source>
        <dbReference type="EMBL" id="KLO12551.1"/>
    </source>
</evidence>
<feature type="domain" description="MYND-type" evidence="5">
    <location>
        <begin position="473"/>
        <end position="513"/>
    </location>
</feature>
<dbReference type="PROSITE" id="PS01360">
    <property type="entry name" value="ZF_MYND_1"/>
    <property type="match status" value="1"/>
</dbReference>
<dbReference type="GO" id="GO:0008270">
    <property type="term" value="F:zinc ion binding"/>
    <property type="evidence" value="ECO:0007669"/>
    <property type="project" value="UniProtKB-KW"/>
</dbReference>
<dbReference type="InterPro" id="IPR002893">
    <property type="entry name" value="Znf_MYND"/>
</dbReference>
<sequence>MHCVKAACMRCKLELILYLSDPRPRIASAAGSNSASLEDLRTVVAFGAFTPARLIEEVLSMFFSHLSAGDQSNFDPTKPLPPHLLPYETRSFLAMAGIFTVCNKYYFYRAVVVDAAPTKALGSNWTRIRKWIHHFLYRALARTASPAETFITDDEANFSRHGEEYTTFNMVVIILTFVSHYPSVFGTAIASDGTYDLVLKLWAQTVFSNAAVSTNHYGRTTVLLATCFESFNGPEASRDMQSKLLHEVGGDWEPLITFLLKPLHSAAKTKTSPDLYSQISHLESSISLIKRLSEDGIEGSKGGVFGKVFFNSKLNLRPLVVNVLKKYTAMCDNDHPRFMVLMAVRAILHLCLVLFQYQGAVGFVVKLLGDGILDAYANLAPGLRGLTDFVLEPAVYLLKEGISTFLTDETVITAAKNALHRLEKNRKTEYRALNETTSGLKEAWLYLTGYIAARVVFKGFYDSQYRKEDKRSCVSCGVPMTERMLRKCSGCKFVHYCSRECQREHWGRHKLRCKALAIEVDLLRIKADSRHFHIHLASFDITRHLPGFLALAQHNPLTCGDDTVLIFRMNYMHAPPQFTVSSAEDVANEEHFLKTNFAADKIEEARSRQRAILDEAREGKGALWVLQMICRGYGGDSVSSNEILHREDFELLPASVPQIFQPDRSRAVDEDGKALAIQGGIQDIAIADAIFGRTLSESELGLYATGFSSQLEPDSSVQATTFIERLDNAVRTRGRSQKDLLEQHQRVCEGCDKCSVYIPWKLACANPTIEA</sequence>
<dbReference type="EMBL" id="KQ085975">
    <property type="protein sequence ID" value="KLO12551.1"/>
    <property type="molecule type" value="Genomic_DNA"/>
</dbReference>
<dbReference type="PROSITE" id="PS50865">
    <property type="entry name" value="ZF_MYND_2"/>
    <property type="match status" value="1"/>
</dbReference>
<evidence type="ECO:0000313" key="7">
    <source>
        <dbReference type="Proteomes" id="UP000053477"/>
    </source>
</evidence>
<dbReference type="SUPFAM" id="SSF144232">
    <property type="entry name" value="HIT/MYND zinc finger-like"/>
    <property type="match status" value="1"/>
</dbReference>
<evidence type="ECO:0000256" key="4">
    <source>
        <dbReference type="PROSITE-ProRule" id="PRU00134"/>
    </source>
</evidence>
<reference evidence="6 7" key="1">
    <citation type="submission" date="2015-04" db="EMBL/GenBank/DDBJ databases">
        <title>Complete genome sequence of Schizopora paradoxa KUC8140, a cosmopolitan wood degrader in East Asia.</title>
        <authorList>
            <consortium name="DOE Joint Genome Institute"/>
            <person name="Min B."/>
            <person name="Park H."/>
            <person name="Jang Y."/>
            <person name="Kim J.-J."/>
            <person name="Kim K.H."/>
            <person name="Pangilinan J."/>
            <person name="Lipzen A."/>
            <person name="Riley R."/>
            <person name="Grigoriev I.V."/>
            <person name="Spatafora J.W."/>
            <person name="Choi I.-G."/>
        </authorList>
    </citation>
    <scope>NUCLEOTIDE SEQUENCE [LARGE SCALE GENOMIC DNA]</scope>
    <source>
        <strain evidence="6 7">KUC8140</strain>
    </source>
</reference>
<proteinExistence type="predicted"/>
<keyword evidence="1" id="KW-0479">Metal-binding</keyword>
<keyword evidence="7" id="KW-1185">Reference proteome</keyword>
<gene>
    <name evidence="6" type="ORF">SCHPADRAFT_411071</name>
</gene>
<evidence type="ECO:0000256" key="2">
    <source>
        <dbReference type="ARBA" id="ARBA00022771"/>
    </source>
</evidence>